<keyword evidence="4" id="KW-1185">Reference proteome</keyword>
<evidence type="ECO:0000256" key="1">
    <source>
        <dbReference type="SAM" id="MobiDB-lite"/>
    </source>
</evidence>
<dbReference type="EMBL" id="JAQQWM010000006">
    <property type="protein sequence ID" value="KAK8060030.1"/>
    <property type="molecule type" value="Genomic_DNA"/>
</dbReference>
<comment type="caution">
    <text evidence="3">The sequence shown here is derived from an EMBL/GenBank/DDBJ whole genome shotgun (WGS) entry which is preliminary data.</text>
</comment>
<name>A0ABR1UM76_9PEZI</name>
<protein>
    <submittedName>
        <fullName evidence="3">Uncharacterized protein</fullName>
    </submittedName>
</protein>
<evidence type="ECO:0000313" key="4">
    <source>
        <dbReference type="Proteomes" id="UP001446871"/>
    </source>
</evidence>
<feature type="region of interest" description="Disordered" evidence="1">
    <location>
        <begin position="70"/>
        <end position="95"/>
    </location>
</feature>
<gene>
    <name evidence="3" type="ORF">PG996_009960</name>
</gene>
<keyword evidence="2" id="KW-0812">Transmembrane</keyword>
<evidence type="ECO:0000313" key="3">
    <source>
        <dbReference type="EMBL" id="KAK8060030.1"/>
    </source>
</evidence>
<proteinExistence type="predicted"/>
<feature type="transmembrane region" description="Helical" evidence="2">
    <location>
        <begin position="6"/>
        <end position="24"/>
    </location>
</feature>
<keyword evidence="2" id="KW-1133">Transmembrane helix</keyword>
<accession>A0ABR1UM76</accession>
<sequence>MIAILVTAIACLVGVVVFALLVGIMQQGRGLSRFFAGGRPVLEPVLLLMSTACGMVEGVVLAIDDPTMEGRFNQKDEDEPEEHKQDDLEFTVWAV</sequence>
<feature type="transmembrane region" description="Helical" evidence="2">
    <location>
        <begin position="45"/>
        <end position="63"/>
    </location>
</feature>
<organism evidence="3 4">
    <name type="scientific">Apiospora saccharicola</name>
    <dbReference type="NCBI Taxonomy" id="335842"/>
    <lineage>
        <taxon>Eukaryota</taxon>
        <taxon>Fungi</taxon>
        <taxon>Dikarya</taxon>
        <taxon>Ascomycota</taxon>
        <taxon>Pezizomycotina</taxon>
        <taxon>Sordariomycetes</taxon>
        <taxon>Xylariomycetidae</taxon>
        <taxon>Amphisphaeriales</taxon>
        <taxon>Apiosporaceae</taxon>
        <taxon>Apiospora</taxon>
    </lineage>
</organism>
<dbReference type="Proteomes" id="UP001446871">
    <property type="component" value="Unassembled WGS sequence"/>
</dbReference>
<reference evidence="3 4" key="1">
    <citation type="submission" date="2023-01" db="EMBL/GenBank/DDBJ databases">
        <title>Analysis of 21 Apiospora genomes using comparative genomics revels a genus with tremendous synthesis potential of carbohydrate active enzymes and secondary metabolites.</title>
        <authorList>
            <person name="Sorensen T."/>
        </authorList>
    </citation>
    <scope>NUCLEOTIDE SEQUENCE [LARGE SCALE GENOMIC DNA]</scope>
    <source>
        <strain evidence="3 4">CBS 83171</strain>
    </source>
</reference>
<keyword evidence="2" id="KW-0472">Membrane</keyword>
<evidence type="ECO:0000256" key="2">
    <source>
        <dbReference type="SAM" id="Phobius"/>
    </source>
</evidence>